<dbReference type="GO" id="GO:0016787">
    <property type="term" value="F:hydrolase activity"/>
    <property type="evidence" value="ECO:0007669"/>
    <property type="project" value="UniProtKB-KW"/>
</dbReference>
<feature type="binding site" evidence="7">
    <location>
        <position position="522"/>
    </location>
    <ligand>
        <name>Zn(2+)</name>
        <dbReference type="ChEBI" id="CHEBI:29105"/>
        <label>1</label>
    </ligand>
</feature>
<evidence type="ECO:0000256" key="7">
    <source>
        <dbReference type="PIRSR" id="PIRSR623088-3"/>
    </source>
</evidence>
<feature type="binding site" evidence="6">
    <location>
        <position position="633"/>
    </location>
    <ligand>
        <name>AMP</name>
        <dbReference type="ChEBI" id="CHEBI:456215"/>
    </ligand>
</feature>
<dbReference type="InterPro" id="IPR003018">
    <property type="entry name" value="GAF"/>
</dbReference>
<organism evidence="11 12">
    <name type="scientific">Trichogramma kaykai</name>
    <dbReference type="NCBI Taxonomy" id="54128"/>
    <lineage>
        <taxon>Eukaryota</taxon>
        <taxon>Metazoa</taxon>
        <taxon>Ecdysozoa</taxon>
        <taxon>Arthropoda</taxon>
        <taxon>Hexapoda</taxon>
        <taxon>Insecta</taxon>
        <taxon>Pterygota</taxon>
        <taxon>Neoptera</taxon>
        <taxon>Endopterygota</taxon>
        <taxon>Hymenoptera</taxon>
        <taxon>Apocrita</taxon>
        <taxon>Proctotrupomorpha</taxon>
        <taxon>Chalcidoidea</taxon>
        <taxon>Trichogrammatidae</taxon>
        <taxon>Trichogramma</taxon>
    </lineage>
</organism>
<feature type="binding site" evidence="7">
    <location>
        <position position="523"/>
    </location>
    <ligand>
        <name>Zn(2+)</name>
        <dbReference type="ChEBI" id="CHEBI:29105"/>
        <label>1</label>
    </ligand>
</feature>
<keyword evidence="2" id="KW-0140">cGMP</keyword>
<dbReference type="EMBL" id="JBJJXI010000054">
    <property type="protein sequence ID" value="KAL3400041.1"/>
    <property type="molecule type" value="Genomic_DNA"/>
</dbReference>
<evidence type="ECO:0000256" key="8">
    <source>
        <dbReference type="RuleBase" id="RU363067"/>
    </source>
</evidence>
<evidence type="ECO:0000256" key="2">
    <source>
        <dbReference type="ARBA" id="ARBA00022535"/>
    </source>
</evidence>
<dbReference type="Pfam" id="PF00233">
    <property type="entry name" value="PDEase_I"/>
    <property type="match status" value="1"/>
</dbReference>
<dbReference type="InterPro" id="IPR003607">
    <property type="entry name" value="HD/PDEase_dom"/>
</dbReference>
<dbReference type="FunFam" id="1.10.1300.10:FF:000003">
    <property type="entry name" value="Phosphodiesterase"/>
    <property type="match status" value="1"/>
</dbReference>
<dbReference type="SMART" id="SM00471">
    <property type="entry name" value="HDc"/>
    <property type="match status" value="1"/>
</dbReference>
<accession>A0ABD2X3Y4</accession>
<evidence type="ECO:0000313" key="12">
    <source>
        <dbReference type="Proteomes" id="UP001627154"/>
    </source>
</evidence>
<dbReference type="SUPFAM" id="SSF55781">
    <property type="entry name" value="GAF domain-like"/>
    <property type="match status" value="1"/>
</dbReference>
<dbReference type="AlphaFoldDB" id="A0ABD2X3Y4"/>
<dbReference type="PRINTS" id="PR00387">
    <property type="entry name" value="PDIESTERASE1"/>
</dbReference>
<evidence type="ECO:0000313" key="11">
    <source>
        <dbReference type="EMBL" id="KAL3400041.1"/>
    </source>
</evidence>
<feature type="binding site" evidence="6">
    <location>
        <position position="684"/>
    </location>
    <ligand>
        <name>AMP</name>
        <dbReference type="ChEBI" id="CHEBI:456215"/>
    </ligand>
</feature>
<keyword evidence="3 7" id="KW-0479">Metal-binding</keyword>
<dbReference type="InterPro" id="IPR023174">
    <property type="entry name" value="PDEase_CS"/>
</dbReference>
<feature type="binding site" evidence="6">
    <location>
        <begin position="480"/>
        <end position="484"/>
    </location>
    <ligand>
        <name>AMP</name>
        <dbReference type="ChEBI" id="CHEBI:456215"/>
    </ligand>
</feature>
<dbReference type="Proteomes" id="UP001627154">
    <property type="component" value="Unassembled WGS sequence"/>
</dbReference>
<feature type="active site" description="Proton donor" evidence="5">
    <location>
        <position position="480"/>
    </location>
</feature>
<dbReference type="GO" id="GO:0046872">
    <property type="term" value="F:metal ion binding"/>
    <property type="evidence" value="ECO:0007669"/>
    <property type="project" value="UniProtKB-KW"/>
</dbReference>
<feature type="binding site" evidence="7">
    <location>
        <position position="484"/>
    </location>
    <ligand>
        <name>Zn(2+)</name>
        <dbReference type="ChEBI" id="CHEBI:29105"/>
        <label>1</label>
    </ligand>
</feature>
<comment type="caution">
    <text evidence="11">The sequence shown here is derived from an EMBL/GenBank/DDBJ whole genome shotgun (WGS) entry which is preliminary data.</text>
</comment>
<dbReference type="InterPro" id="IPR002073">
    <property type="entry name" value="PDEase_catalytic_dom"/>
</dbReference>
<feature type="domain" description="PDEase" evidence="10">
    <location>
        <begin position="402"/>
        <end position="727"/>
    </location>
</feature>
<dbReference type="CDD" id="cd00077">
    <property type="entry name" value="HDc"/>
    <property type="match status" value="1"/>
</dbReference>
<evidence type="ECO:0000259" key="10">
    <source>
        <dbReference type="PROSITE" id="PS51845"/>
    </source>
</evidence>
<dbReference type="InterPro" id="IPR029016">
    <property type="entry name" value="GAF-like_dom_sf"/>
</dbReference>
<dbReference type="PROSITE" id="PS51845">
    <property type="entry name" value="PDEASE_I_2"/>
    <property type="match status" value="1"/>
</dbReference>
<evidence type="ECO:0000256" key="4">
    <source>
        <dbReference type="ARBA" id="ARBA00022801"/>
    </source>
</evidence>
<dbReference type="Gene3D" id="3.30.450.40">
    <property type="match status" value="2"/>
</dbReference>
<dbReference type="FunFam" id="3.30.450.40:FF:000007">
    <property type="entry name" value="Phosphodiesterase"/>
    <property type="match status" value="1"/>
</dbReference>
<evidence type="ECO:0000256" key="6">
    <source>
        <dbReference type="PIRSR" id="PIRSR623088-2"/>
    </source>
</evidence>
<protein>
    <recommendedName>
        <fullName evidence="8">Phosphodiesterase</fullName>
        <ecNumber evidence="8">3.1.4.-</ecNumber>
    </recommendedName>
</protein>
<keyword evidence="4 8" id="KW-0378">Hydrolase</keyword>
<evidence type="ECO:0000256" key="1">
    <source>
        <dbReference type="ARBA" id="ARBA00007648"/>
    </source>
</evidence>
<dbReference type="InterPro" id="IPR023088">
    <property type="entry name" value="PDEase"/>
</dbReference>
<feature type="region of interest" description="Disordered" evidence="9">
    <location>
        <begin position="1"/>
        <end position="35"/>
    </location>
</feature>
<keyword evidence="12" id="KW-1185">Reference proteome</keyword>
<evidence type="ECO:0000256" key="3">
    <source>
        <dbReference type="ARBA" id="ARBA00022723"/>
    </source>
</evidence>
<dbReference type="EC" id="3.1.4.-" evidence="8"/>
<feature type="binding site" evidence="6">
    <location>
        <position position="523"/>
    </location>
    <ligand>
        <name>AMP</name>
        <dbReference type="ChEBI" id="CHEBI:456215"/>
    </ligand>
</feature>
<comment type="cofactor">
    <cofactor evidence="8">
        <name>a divalent metal cation</name>
        <dbReference type="ChEBI" id="CHEBI:60240"/>
    </cofactor>
    <text evidence="8">Binds 2 divalent metal cations per subunit. Site 1 may preferentially bind zinc ions, while site 2 has a preference for magnesium and/or manganese ions.</text>
</comment>
<gene>
    <name evidence="11" type="ORF">TKK_006656</name>
</gene>
<feature type="compositionally biased region" description="Low complexity" evidence="9">
    <location>
        <begin position="13"/>
        <end position="31"/>
    </location>
</feature>
<reference evidence="11 12" key="1">
    <citation type="journal article" date="2024" name="bioRxiv">
        <title>A reference genome for Trichogramma kaykai: A tiny desert-dwelling parasitoid wasp with competing sex-ratio distorters.</title>
        <authorList>
            <person name="Culotta J."/>
            <person name="Lindsey A.R."/>
        </authorList>
    </citation>
    <scope>NUCLEOTIDE SEQUENCE [LARGE SCALE GENOMIC DNA]</scope>
    <source>
        <strain evidence="11 12">KSX58</strain>
    </source>
</reference>
<name>A0ABD2X3Y4_9HYME</name>
<feature type="binding site" evidence="7">
    <location>
        <position position="523"/>
    </location>
    <ligand>
        <name>Zn(2+)</name>
        <dbReference type="ChEBI" id="CHEBI:29105"/>
        <label>2</label>
    </ligand>
</feature>
<sequence>MNPSSSDEPQQHSASSSGSQSPSGAGAAAAATDTDESALPLLQELSDLPCTSVQQKLNRYFQDATGAKLSFLSPVRKETEEMVIHVLGETILQQELRFPITSQGLQRAVQNGESSKQMVLELNADLVEKLREMVSPLPEVYLCVPVQHPIKQQVALVVCLVGVIDDAETSAVLVCTKIVQECFRYCLSLLLSTLKCQEETKLRLQCQDLLVVSKRLFTRLGDLTDLLREIMTEARKLTKAERCSLFLLESEQQELVAKVFDGLPSEEQRVYRYMLQCTQEMRIAIGQGIAGHVAMTGKLLNIRNAYEHPLFYRGIDEVTGFKTRNILCFPIRDEKGIIGVAQLCNKINGNYFDVNDEEVAMAFSIYCGISIMHSIVYKKIQDAQARSKLSNELMMYHMQVDLQVEEEDVQALLNCGDDHNIKDFDSFNFCPRTVPYRHMPCYVLKMFEDLNFIKRWRIKKNVLARFTLYVKKGYRDAPYHNWMHAFSVAHFAYLLIKNLRLVEEEHMTELQAFVFLVSCLCHDIDHRGTNNSFQTKCGTVLASLYSSEGSVMERHHLAQSMCILNTEGCNIFETLKGTLYSEALDLLRNNILATDLASHFRSVDDQREITRCYDKKNPSHRKLLHAMLMTCCDLNDQTKNWKVSKQTAEQIYDEFFSQGDLEKSMGTAPIEMMDREKASIPDLQVQFITNLVLPLFTNLAMVFPSVKSIVQIIERNREVWRIATAIFQKYSEKGMTGMDILLNARLEEEVLVHFNNFDEVSVSHSSESSTKMDFDLESPSFGV</sequence>
<dbReference type="PROSITE" id="PS00126">
    <property type="entry name" value="PDEASE_I_1"/>
    <property type="match status" value="1"/>
</dbReference>
<evidence type="ECO:0000256" key="5">
    <source>
        <dbReference type="PIRSR" id="PIRSR623088-1"/>
    </source>
</evidence>
<comment type="similarity">
    <text evidence="1 8">Belongs to the cyclic nucleotide phosphodiesterase family.</text>
</comment>
<dbReference type="InterPro" id="IPR036971">
    <property type="entry name" value="PDEase_catalytic_dom_sf"/>
</dbReference>
<feature type="compositionally biased region" description="Polar residues" evidence="9">
    <location>
        <begin position="1"/>
        <end position="12"/>
    </location>
</feature>
<evidence type="ECO:0000256" key="9">
    <source>
        <dbReference type="SAM" id="MobiDB-lite"/>
    </source>
</evidence>
<dbReference type="Gene3D" id="1.10.1300.10">
    <property type="entry name" value="3'5'-cyclic nucleotide phosphodiesterase, catalytic domain"/>
    <property type="match status" value="1"/>
</dbReference>
<proteinExistence type="inferred from homology"/>
<dbReference type="SMART" id="SM00065">
    <property type="entry name" value="GAF"/>
    <property type="match status" value="1"/>
</dbReference>
<dbReference type="Pfam" id="PF01590">
    <property type="entry name" value="GAF"/>
    <property type="match status" value="1"/>
</dbReference>
<feature type="binding site" evidence="7">
    <location>
        <position position="633"/>
    </location>
    <ligand>
        <name>Zn(2+)</name>
        <dbReference type="ChEBI" id="CHEBI:29105"/>
        <label>1</label>
    </ligand>
</feature>
<dbReference type="PANTHER" id="PTHR11347">
    <property type="entry name" value="CYCLIC NUCLEOTIDE PHOSPHODIESTERASE"/>
    <property type="match status" value="1"/>
</dbReference>
<dbReference type="SUPFAM" id="SSF109604">
    <property type="entry name" value="HD-domain/PDEase-like"/>
    <property type="match status" value="1"/>
</dbReference>